<accession>B6TW61</accession>
<name>B6TW61_MAIZE</name>
<organism evidence="1">
    <name type="scientific">Zea mays</name>
    <name type="common">Maize</name>
    <dbReference type="NCBI Taxonomy" id="4577"/>
    <lineage>
        <taxon>Eukaryota</taxon>
        <taxon>Viridiplantae</taxon>
        <taxon>Streptophyta</taxon>
        <taxon>Embryophyta</taxon>
        <taxon>Tracheophyta</taxon>
        <taxon>Spermatophyta</taxon>
        <taxon>Magnoliopsida</taxon>
        <taxon>Liliopsida</taxon>
        <taxon>Poales</taxon>
        <taxon>Poaceae</taxon>
        <taxon>PACMAD clade</taxon>
        <taxon>Panicoideae</taxon>
        <taxon>Andropogonodae</taxon>
        <taxon>Andropogoneae</taxon>
        <taxon>Tripsacinae</taxon>
        <taxon>Zea</taxon>
    </lineage>
</organism>
<dbReference type="EMBL" id="EU969226">
    <property type="protein sequence ID" value="ACG41344.1"/>
    <property type="molecule type" value="mRNA"/>
</dbReference>
<sequence length="95" mass="10289">MPKRAFRYAVVDAFTDEPFKGNSAAVCLLVLEDDAGAAGERLDGRWMQAVAAEFNTPITAFLVRGDGSGGRHGCCRGWCYDCDSPVPYPLVHFSS</sequence>
<dbReference type="Pfam" id="PF02567">
    <property type="entry name" value="PhzC-PhzF"/>
    <property type="match status" value="1"/>
</dbReference>
<reference evidence="1" key="1">
    <citation type="journal article" date="2009" name="Plant Mol. Biol.">
        <title>Insights into corn genes derived from large-scale cDNA sequencing.</title>
        <authorList>
            <person name="Alexandrov N.N."/>
            <person name="Brover V.V."/>
            <person name="Freidin S."/>
            <person name="Troukhan M.E."/>
            <person name="Tatarinova T.V."/>
            <person name="Zhang H."/>
            <person name="Swaller T.J."/>
            <person name="Lu Y.P."/>
            <person name="Bouck J."/>
            <person name="Flavell R.B."/>
            <person name="Feldmann K.A."/>
        </authorList>
    </citation>
    <scope>NUCLEOTIDE SEQUENCE</scope>
</reference>
<dbReference type="PANTHER" id="PTHR13774">
    <property type="entry name" value="PHENAZINE BIOSYNTHESIS PROTEIN"/>
    <property type="match status" value="1"/>
</dbReference>
<dbReference type="InterPro" id="IPR003719">
    <property type="entry name" value="Phenazine_PhzF-like"/>
</dbReference>
<dbReference type="AlphaFoldDB" id="B6TW61"/>
<dbReference type="GO" id="GO:0003824">
    <property type="term" value="F:catalytic activity"/>
    <property type="evidence" value="ECO:0007669"/>
    <property type="project" value="InterPro"/>
</dbReference>
<dbReference type="SUPFAM" id="SSF54506">
    <property type="entry name" value="Diaminopimelate epimerase-like"/>
    <property type="match status" value="1"/>
</dbReference>
<evidence type="ECO:0000313" key="1">
    <source>
        <dbReference type="EMBL" id="ACG41344.1"/>
    </source>
</evidence>
<dbReference type="Gene3D" id="3.10.310.10">
    <property type="entry name" value="Diaminopimelate Epimerase, Chain A, domain 1"/>
    <property type="match status" value="1"/>
</dbReference>
<proteinExistence type="evidence at transcript level"/>
<dbReference type="PANTHER" id="PTHR13774:SF40">
    <property type="entry name" value="OS11G0406945 PROTEIN"/>
    <property type="match status" value="1"/>
</dbReference>
<protein>
    <submittedName>
        <fullName evidence="1">Uncharacterized protein</fullName>
    </submittedName>
</protein>